<dbReference type="AlphaFoldDB" id="A0AAW9RTS8"/>
<dbReference type="Pfam" id="PF09550">
    <property type="entry name" value="Phage_TAC_6"/>
    <property type="match status" value="1"/>
</dbReference>
<keyword evidence="2" id="KW-1185">Reference proteome</keyword>
<dbReference type="EMBL" id="JAZHOF010000006">
    <property type="protein sequence ID" value="MEJ8573121.1"/>
    <property type="molecule type" value="Genomic_DNA"/>
</dbReference>
<gene>
    <name evidence="1" type="ORF">V3328_16635</name>
</gene>
<protein>
    <submittedName>
        <fullName evidence="1">Phage tail assembly chaperone</fullName>
    </submittedName>
</protein>
<evidence type="ECO:0000313" key="2">
    <source>
        <dbReference type="Proteomes" id="UP001378188"/>
    </source>
</evidence>
<organism evidence="1 2">
    <name type="scientific">Microbaculum marinum</name>
    <dbReference type="NCBI Taxonomy" id="1764581"/>
    <lineage>
        <taxon>Bacteria</taxon>
        <taxon>Pseudomonadati</taxon>
        <taxon>Pseudomonadota</taxon>
        <taxon>Alphaproteobacteria</taxon>
        <taxon>Hyphomicrobiales</taxon>
        <taxon>Tepidamorphaceae</taxon>
        <taxon>Microbaculum</taxon>
    </lineage>
</organism>
<dbReference type="Proteomes" id="UP001378188">
    <property type="component" value="Unassembled WGS sequence"/>
</dbReference>
<sequence length="48" mass="5211">MAGLGLSPREAWASTPRELSLALAWRSRGRSEAPGRGDLEALMARFPD</sequence>
<dbReference type="InterPro" id="IPR019056">
    <property type="entry name" value="Phage_TAC_6"/>
</dbReference>
<reference evidence="1 2" key="1">
    <citation type="submission" date="2024-02" db="EMBL/GenBank/DDBJ databases">
        <title>Genome analysis and characterization of Microbaculum marinisediminis sp. nov., isolated from marine sediment.</title>
        <authorList>
            <person name="Du Z.-J."/>
            <person name="Ye Y.-Q."/>
            <person name="Zhang Z.-R."/>
            <person name="Yuan S.-M."/>
            <person name="Zhang X.-Y."/>
        </authorList>
    </citation>
    <scope>NUCLEOTIDE SEQUENCE [LARGE SCALE GENOMIC DNA]</scope>
    <source>
        <strain evidence="1 2">SDUM1044001</strain>
    </source>
</reference>
<dbReference type="RefSeq" id="WP_340330811.1">
    <property type="nucleotide sequence ID" value="NZ_JAZHOF010000006.1"/>
</dbReference>
<evidence type="ECO:0000313" key="1">
    <source>
        <dbReference type="EMBL" id="MEJ8573121.1"/>
    </source>
</evidence>
<comment type="caution">
    <text evidence="1">The sequence shown here is derived from an EMBL/GenBank/DDBJ whole genome shotgun (WGS) entry which is preliminary data.</text>
</comment>
<accession>A0AAW9RTS8</accession>
<proteinExistence type="predicted"/>
<name>A0AAW9RTS8_9HYPH</name>